<evidence type="ECO:0000256" key="2">
    <source>
        <dbReference type="ARBA" id="ARBA00034247"/>
    </source>
</evidence>
<accession>A0A7W8UI57</accession>
<dbReference type="GO" id="GO:0052621">
    <property type="term" value="F:diguanylate cyclase activity"/>
    <property type="evidence" value="ECO:0007669"/>
    <property type="project" value="UniProtKB-EC"/>
</dbReference>
<keyword evidence="5" id="KW-1185">Reference proteome</keyword>
<evidence type="ECO:0000313" key="5">
    <source>
        <dbReference type="Proteomes" id="UP000585507"/>
    </source>
</evidence>
<organism evidence="4 5">
    <name type="scientific">Rhizobium giardinii</name>
    <dbReference type="NCBI Taxonomy" id="56731"/>
    <lineage>
        <taxon>Bacteria</taxon>
        <taxon>Pseudomonadati</taxon>
        <taxon>Pseudomonadota</taxon>
        <taxon>Alphaproteobacteria</taxon>
        <taxon>Hyphomicrobiales</taxon>
        <taxon>Rhizobiaceae</taxon>
        <taxon>Rhizobium/Agrobacterium group</taxon>
        <taxon>Rhizobium</taxon>
    </lineage>
</organism>
<protein>
    <recommendedName>
        <fullName evidence="1">diguanylate cyclase</fullName>
        <ecNumber evidence="1">2.7.7.65</ecNumber>
    </recommendedName>
</protein>
<dbReference type="Proteomes" id="UP000585507">
    <property type="component" value="Unassembled WGS sequence"/>
</dbReference>
<dbReference type="GO" id="GO:0043709">
    <property type="term" value="P:cell adhesion involved in single-species biofilm formation"/>
    <property type="evidence" value="ECO:0007669"/>
    <property type="project" value="TreeGrafter"/>
</dbReference>
<dbReference type="Pfam" id="PF00990">
    <property type="entry name" value="GGDEF"/>
    <property type="match status" value="1"/>
</dbReference>
<dbReference type="RefSeq" id="WP_018330100.1">
    <property type="nucleotide sequence ID" value="NZ_JACHBK010000014.1"/>
</dbReference>
<dbReference type="AlphaFoldDB" id="A0A7W8UI57"/>
<dbReference type="GO" id="GO:0005886">
    <property type="term" value="C:plasma membrane"/>
    <property type="evidence" value="ECO:0007669"/>
    <property type="project" value="TreeGrafter"/>
</dbReference>
<evidence type="ECO:0000256" key="1">
    <source>
        <dbReference type="ARBA" id="ARBA00012528"/>
    </source>
</evidence>
<dbReference type="SUPFAM" id="SSF55073">
    <property type="entry name" value="Nucleotide cyclase"/>
    <property type="match status" value="1"/>
</dbReference>
<dbReference type="GO" id="GO:1902201">
    <property type="term" value="P:negative regulation of bacterial-type flagellum-dependent cell motility"/>
    <property type="evidence" value="ECO:0007669"/>
    <property type="project" value="TreeGrafter"/>
</dbReference>
<proteinExistence type="predicted"/>
<comment type="caution">
    <text evidence="4">The sequence shown here is derived from an EMBL/GenBank/DDBJ whole genome shotgun (WGS) entry which is preliminary data.</text>
</comment>
<sequence length="353" mass="38292">MANKKSMPNDLALRIATAMQQMGIDAVPRNYELVYEAYAGANPELVRDFIALGKYKSQAALDELGRKYLPHHHEAGVLARSTTIVRDEMSNFMNLLSREKNSLDDYGRLIGEASKALVVSDEASQAALKNSIQALKRATERQVSHNAELEQSVTEQSKVIAGVQKELADFEATKFSDAVTGLANRRAFNKALARVYADPDLPLACGVAIAEPDTSQRLSAEQVAAIADHLARHIGGVVQQAFPPSELVARFDGVRFGFLINAGEEREVVRLMALLRSALRGVHFKHPKTGRTLGSVTLSVGVSMSHSAGNAFDLVGTAEKALAKAQAKGGDYTVVHGAEDEQPAGRDWLIYKR</sequence>
<dbReference type="PROSITE" id="PS50887">
    <property type="entry name" value="GGDEF"/>
    <property type="match status" value="1"/>
</dbReference>
<dbReference type="InterPro" id="IPR029787">
    <property type="entry name" value="Nucleotide_cyclase"/>
</dbReference>
<dbReference type="EC" id="2.7.7.65" evidence="1"/>
<dbReference type="InterPro" id="IPR050469">
    <property type="entry name" value="Diguanylate_Cyclase"/>
</dbReference>
<dbReference type="PANTHER" id="PTHR45138:SF9">
    <property type="entry name" value="DIGUANYLATE CYCLASE DGCM-RELATED"/>
    <property type="match status" value="1"/>
</dbReference>
<evidence type="ECO:0000313" key="4">
    <source>
        <dbReference type="EMBL" id="MBB5538635.1"/>
    </source>
</evidence>
<dbReference type="SMART" id="SM00267">
    <property type="entry name" value="GGDEF"/>
    <property type="match status" value="1"/>
</dbReference>
<dbReference type="Gene3D" id="3.30.70.270">
    <property type="match status" value="1"/>
</dbReference>
<evidence type="ECO:0000259" key="3">
    <source>
        <dbReference type="PROSITE" id="PS50887"/>
    </source>
</evidence>
<dbReference type="EMBL" id="JACHBK010000014">
    <property type="protein sequence ID" value="MBB5538635.1"/>
    <property type="molecule type" value="Genomic_DNA"/>
</dbReference>
<reference evidence="4 5" key="1">
    <citation type="submission" date="2020-08" db="EMBL/GenBank/DDBJ databases">
        <title>Genomic Encyclopedia of Type Strains, Phase IV (KMG-V): Genome sequencing to study the core and pangenomes of soil and plant-associated prokaryotes.</title>
        <authorList>
            <person name="Whitman W."/>
        </authorList>
    </citation>
    <scope>NUCLEOTIDE SEQUENCE [LARGE SCALE GENOMIC DNA]</scope>
    <source>
        <strain evidence="4 5">SEMIA 4084</strain>
    </source>
</reference>
<name>A0A7W8UI57_9HYPH</name>
<dbReference type="InterPro" id="IPR043128">
    <property type="entry name" value="Rev_trsase/Diguanyl_cyclase"/>
</dbReference>
<gene>
    <name evidence="4" type="ORF">GGD55_005374</name>
</gene>
<comment type="catalytic activity">
    <reaction evidence="2">
        <text>2 GTP = 3',3'-c-di-GMP + 2 diphosphate</text>
        <dbReference type="Rhea" id="RHEA:24898"/>
        <dbReference type="ChEBI" id="CHEBI:33019"/>
        <dbReference type="ChEBI" id="CHEBI:37565"/>
        <dbReference type="ChEBI" id="CHEBI:58805"/>
        <dbReference type="EC" id="2.7.7.65"/>
    </reaction>
</comment>
<dbReference type="InterPro" id="IPR000160">
    <property type="entry name" value="GGDEF_dom"/>
</dbReference>
<feature type="domain" description="GGDEF" evidence="3">
    <location>
        <begin position="203"/>
        <end position="338"/>
    </location>
</feature>
<dbReference type="PANTHER" id="PTHR45138">
    <property type="entry name" value="REGULATORY COMPONENTS OF SENSORY TRANSDUCTION SYSTEM"/>
    <property type="match status" value="1"/>
</dbReference>